<proteinExistence type="predicted"/>
<comment type="caution">
    <text evidence="2">The sequence shown here is derived from an EMBL/GenBank/DDBJ whole genome shotgun (WGS) entry which is preliminary data.</text>
</comment>
<dbReference type="PANTHER" id="PTHR32285">
    <property type="entry name" value="PROTEIN TRICHOME BIREFRINGENCE-LIKE 9-RELATED"/>
    <property type="match status" value="1"/>
</dbReference>
<dbReference type="Pfam" id="PF14416">
    <property type="entry name" value="PMR5N"/>
    <property type="match status" value="1"/>
</dbReference>
<dbReference type="InterPro" id="IPR029962">
    <property type="entry name" value="TBL"/>
</dbReference>
<evidence type="ECO:0000259" key="1">
    <source>
        <dbReference type="Pfam" id="PF14416"/>
    </source>
</evidence>
<name>A0ABU6U6W2_9FABA</name>
<dbReference type="Proteomes" id="UP001341840">
    <property type="component" value="Unassembled WGS sequence"/>
</dbReference>
<dbReference type="PANTHER" id="PTHR32285:SF235">
    <property type="entry name" value="PROTEIN TRICHOME BIREFRINGENCE-LIKE 16"/>
    <property type="match status" value="1"/>
</dbReference>
<accession>A0ABU6U6W2</accession>
<evidence type="ECO:0000313" key="3">
    <source>
        <dbReference type="Proteomes" id="UP001341840"/>
    </source>
</evidence>
<reference evidence="2 3" key="1">
    <citation type="journal article" date="2023" name="Plants (Basel)">
        <title>Bridging the Gap: Combining Genomics and Transcriptomics Approaches to Understand Stylosanthes scabra, an Orphan Legume from the Brazilian Caatinga.</title>
        <authorList>
            <person name="Ferreira-Neto J.R.C."/>
            <person name="da Silva M.D."/>
            <person name="Binneck E."/>
            <person name="de Melo N.F."/>
            <person name="da Silva R.H."/>
            <person name="de Melo A.L.T.M."/>
            <person name="Pandolfi V."/>
            <person name="Bustamante F.O."/>
            <person name="Brasileiro-Vidal A.C."/>
            <person name="Benko-Iseppon A.M."/>
        </authorList>
    </citation>
    <scope>NUCLEOTIDE SEQUENCE [LARGE SCALE GENOMIC DNA]</scope>
    <source>
        <tissue evidence="2">Leaves</tissue>
    </source>
</reference>
<gene>
    <name evidence="2" type="ORF">PIB30_014153</name>
</gene>
<organism evidence="2 3">
    <name type="scientific">Stylosanthes scabra</name>
    <dbReference type="NCBI Taxonomy" id="79078"/>
    <lineage>
        <taxon>Eukaryota</taxon>
        <taxon>Viridiplantae</taxon>
        <taxon>Streptophyta</taxon>
        <taxon>Embryophyta</taxon>
        <taxon>Tracheophyta</taxon>
        <taxon>Spermatophyta</taxon>
        <taxon>Magnoliopsida</taxon>
        <taxon>eudicotyledons</taxon>
        <taxon>Gunneridae</taxon>
        <taxon>Pentapetalae</taxon>
        <taxon>rosids</taxon>
        <taxon>fabids</taxon>
        <taxon>Fabales</taxon>
        <taxon>Fabaceae</taxon>
        <taxon>Papilionoideae</taxon>
        <taxon>50 kb inversion clade</taxon>
        <taxon>dalbergioids sensu lato</taxon>
        <taxon>Dalbergieae</taxon>
        <taxon>Pterocarpus clade</taxon>
        <taxon>Stylosanthes</taxon>
    </lineage>
</organism>
<protein>
    <recommendedName>
        <fullName evidence="1">Trichome birefringence-like N-terminal domain-containing protein</fullName>
    </recommendedName>
</protein>
<dbReference type="EMBL" id="JASCZI010120866">
    <property type="protein sequence ID" value="MED6156402.1"/>
    <property type="molecule type" value="Genomic_DNA"/>
</dbReference>
<feature type="domain" description="Trichome birefringence-like N-terminal" evidence="1">
    <location>
        <begin position="84"/>
        <end position="136"/>
    </location>
</feature>
<keyword evidence="3" id="KW-1185">Reference proteome</keyword>
<sequence>MNNKHFKRVHICLALFVLIFTALLWTWQSIPIATTLRSVQEWYRMPSDSKVDIADSAAVEFIPSKSREIEYNQNVTSPSNEDYCDYAKGRWVADNRRPLYSWSSCKHFIAPQWSCRSTTRQDFSFEGYRWQPQNCDMPEFDPSAFLTK</sequence>
<dbReference type="InterPro" id="IPR025846">
    <property type="entry name" value="TBL_N"/>
</dbReference>
<evidence type="ECO:0000313" key="2">
    <source>
        <dbReference type="EMBL" id="MED6156402.1"/>
    </source>
</evidence>